<dbReference type="Proteomes" id="UP000326939">
    <property type="component" value="Chromosome 9"/>
</dbReference>
<feature type="transmembrane region" description="Helical" evidence="1">
    <location>
        <begin position="77"/>
        <end position="96"/>
    </location>
</feature>
<keyword evidence="1" id="KW-1133">Transmembrane helix</keyword>
<dbReference type="AlphaFoldDB" id="A0A5N5LET2"/>
<evidence type="ECO:0000313" key="2">
    <source>
        <dbReference type="EMBL" id="KAB5541140.1"/>
    </source>
</evidence>
<evidence type="ECO:0000313" key="3">
    <source>
        <dbReference type="Proteomes" id="UP000326939"/>
    </source>
</evidence>
<organism evidence="2 3">
    <name type="scientific">Salix brachista</name>
    <dbReference type="NCBI Taxonomy" id="2182728"/>
    <lineage>
        <taxon>Eukaryota</taxon>
        <taxon>Viridiplantae</taxon>
        <taxon>Streptophyta</taxon>
        <taxon>Embryophyta</taxon>
        <taxon>Tracheophyta</taxon>
        <taxon>Spermatophyta</taxon>
        <taxon>Magnoliopsida</taxon>
        <taxon>eudicotyledons</taxon>
        <taxon>Gunneridae</taxon>
        <taxon>Pentapetalae</taxon>
        <taxon>rosids</taxon>
        <taxon>fabids</taxon>
        <taxon>Malpighiales</taxon>
        <taxon>Salicaceae</taxon>
        <taxon>Saliceae</taxon>
        <taxon>Salix</taxon>
    </lineage>
</organism>
<dbReference type="EMBL" id="VDCV01000009">
    <property type="protein sequence ID" value="KAB5541140.1"/>
    <property type="molecule type" value="Genomic_DNA"/>
</dbReference>
<proteinExistence type="predicted"/>
<evidence type="ECO:0000256" key="1">
    <source>
        <dbReference type="SAM" id="Phobius"/>
    </source>
</evidence>
<name>A0A5N5LET2_9ROSI</name>
<reference evidence="3" key="1">
    <citation type="journal article" date="2019" name="Gigascience">
        <title>De novo genome assembly of the endangered Acer yangbiense, a plant species with extremely small populations endemic to Yunnan Province, China.</title>
        <authorList>
            <person name="Yang J."/>
            <person name="Wariss H.M."/>
            <person name="Tao L."/>
            <person name="Zhang R."/>
            <person name="Yun Q."/>
            <person name="Hollingsworth P."/>
            <person name="Dao Z."/>
            <person name="Luo G."/>
            <person name="Guo H."/>
            <person name="Ma Y."/>
            <person name="Sun W."/>
        </authorList>
    </citation>
    <scope>NUCLEOTIDE SEQUENCE [LARGE SCALE GENOMIC DNA]</scope>
    <source>
        <strain evidence="3">cv. br00</strain>
    </source>
</reference>
<keyword evidence="1" id="KW-0812">Transmembrane</keyword>
<accession>A0A5N5LET2</accession>
<sequence>MKFPHVIGIAVEPSISYRPCKLRKLLLLELVDMKTTWISPKPQISSSPAAMVTTYTPQHQGKPLYVHDKHFGLHGEVLMFVAVGIFFIFLVSLLLFPCLKRRRTHESEDD</sequence>
<comment type="caution">
    <text evidence="2">The sequence shown here is derived from an EMBL/GenBank/DDBJ whole genome shotgun (WGS) entry which is preliminary data.</text>
</comment>
<keyword evidence="1" id="KW-0472">Membrane</keyword>
<protein>
    <submittedName>
        <fullName evidence="2">Uncharacterized protein</fullName>
    </submittedName>
</protein>
<gene>
    <name evidence="2" type="ORF">DKX38_014114</name>
</gene>
<keyword evidence="3" id="KW-1185">Reference proteome</keyword>